<dbReference type="PANTHER" id="PTHR31996:SF2">
    <property type="entry name" value="COILED-COIL DOMAIN-CONTAINING PROTEIN 115"/>
    <property type="match status" value="1"/>
</dbReference>
<keyword evidence="5" id="KW-1185">Reference proteome</keyword>
<reference evidence="4" key="1">
    <citation type="journal article" date="2021" name="IMA Fungus">
        <title>Genomic characterization of three marine fungi, including Emericellopsis atlantica sp. nov. with signatures of a generalist lifestyle and marine biomass degradation.</title>
        <authorList>
            <person name="Hagestad O.C."/>
            <person name="Hou L."/>
            <person name="Andersen J.H."/>
            <person name="Hansen E.H."/>
            <person name="Altermark B."/>
            <person name="Li C."/>
            <person name="Kuhnert E."/>
            <person name="Cox R.J."/>
            <person name="Crous P.W."/>
            <person name="Spatafora J.W."/>
            <person name="Lail K."/>
            <person name="Amirebrahimi M."/>
            <person name="Lipzen A."/>
            <person name="Pangilinan J."/>
            <person name="Andreopoulos W."/>
            <person name="Hayes R.D."/>
            <person name="Ng V."/>
            <person name="Grigoriev I.V."/>
            <person name="Jackson S.A."/>
            <person name="Sutton T.D.S."/>
            <person name="Dobson A.D.W."/>
            <person name="Rama T."/>
        </authorList>
    </citation>
    <scope>NUCLEOTIDE SEQUENCE</scope>
    <source>
        <strain evidence="4">TRa018bII</strain>
    </source>
</reference>
<organism evidence="4 5">
    <name type="scientific">Amylocarpus encephaloides</name>
    <dbReference type="NCBI Taxonomy" id="45428"/>
    <lineage>
        <taxon>Eukaryota</taxon>
        <taxon>Fungi</taxon>
        <taxon>Dikarya</taxon>
        <taxon>Ascomycota</taxon>
        <taxon>Pezizomycotina</taxon>
        <taxon>Leotiomycetes</taxon>
        <taxon>Helotiales</taxon>
        <taxon>Helotiales incertae sedis</taxon>
        <taxon>Amylocarpus</taxon>
    </lineage>
</organism>
<name>A0A9P8C815_9HELO</name>
<accession>A0A9P8C815</accession>
<protein>
    <recommendedName>
        <fullName evidence="1">Vacuolar ATPase assembly protein VMA22</fullName>
    </recommendedName>
</protein>
<keyword evidence="2" id="KW-0175">Coiled coil</keyword>
<comment type="caution">
    <text evidence="4">The sequence shown here is derived from an EMBL/GenBank/DDBJ whole genome shotgun (WGS) entry which is preliminary data.</text>
</comment>
<dbReference type="OrthoDB" id="408631at2759"/>
<evidence type="ECO:0000313" key="4">
    <source>
        <dbReference type="EMBL" id="KAG9236862.1"/>
    </source>
</evidence>
<dbReference type="GO" id="GO:0051082">
    <property type="term" value="F:unfolded protein binding"/>
    <property type="evidence" value="ECO:0007669"/>
    <property type="project" value="TreeGrafter"/>
</dbReference>
<evidence type="ECO:0000256" key="2">
    <source>
        <dbReference type="SAM" id="Coils"/>
    </source>
</evidence>
<dbReference type="PANTHER" id="PTHR31996">
    <property type="entry name" value="COILED-COIL DOMAIN-CONTAINING PROTEIN 115"/>
    <property type="match status" value="1"/>
</dbReference>
<dbReference type="InterPro" id="IPR040357">
    <property type="entry name" value="Vma22/CCDC115"/>
</dbReference>
<evidence type="ECO:0000256" key="1">
    <source>
        <dbReference type="ARBA" id="ARBA00093634"/>
    </source>
</evidence>
<sequence length="230" mass="26032">MNDTTAQIILLSEKIDRLLEVYLQLLHEYEEARNQAVNAQSQISQSIARANFEGKPLLPYGETYYDERMRALRGCRLVGDEDRDRDAAGMTGKEWEISEFPATTEEEAEDMADAVEKLSVQTEGDKQGNGKEQQEKREENAKPAKVNSNSPLRWYGLLTPRPLKDAQATAIRLLEGPLPRLATIDGRMKDLEIEIRRTRKYRAKEQAKVEAGKENPKTVKDSLVSEVAVV</sequence>
<gene>
    <name evidence="4" type="ORF">BJ875DRAFT_202196</name>
</gene>
<dbReference type="Pfam" id="PF21730">
    <property type="entry name" value="Vma22_CCDC115"/>
    <property type="match status" value="1"/>
</dbReference>
<dbReference type="GO" id="GO:0070072">
    <property type="term" value="P:vacuolar proton-transporting V-type ATPase complex assembly"/>
    <property type="evidence" value="ECO:0007669"/>
    <property type="project" value="InterPro"/>
</dbReference>
<feature type="compositionally biased region" description="Basic and acidic residues" evidence="3">
    <location>
        <begin position="123"/>
        <end position="142"/>
    </location>
</feature>
<dbReference type="GO" id="GO:1990871">
    <property type="term" value="C:Vma12-Vma22 assembly complex"/>
    <property type="evidence" value="ECO:0007669"/>
    <property type="project" value="TreeGrafter"/>
</dbReference>
<proteinExistence type="predicted"/>
<dbReference type="Proteomes" id="UP000824998">
    <property type="component" value="Unassembled WGS sequence"/>
</dbReference>
<dbReference type="AlphaFoldDB" id="A0A9P8C815"/>
<evidence type="ECO:0000313" key="5">
    <source>
        <dbReference type="Proteomes" id="UP000824998"/>
    </source>
</evidence>
<feature type="region of interest" description="Disordered" evidence="3">
    <location>
        <begin position="120"/>
        <end position="153"/>
    </location>
</feature>
<dbReference type="EMBL" id="MU251398">
    <property type="protein sequence ID" value="KAG9236862.1"/>
    <property type="molecule type" value="Genomic_DNA"/>
</dbReference>
<feature type="region of interest" description="Disordered" evidence="3">
    <location>
        <begin position="203"/>
        <end position="230"/>
    </location>
</feature>
<feature type="coiled-coil region" evidence="2">
    <location>
        <begin position="15"/>
        <end position="49"/>
    </location>
</feature>
<feature type="compositionally biased region" description="Basic and acidic residues" evidence="3">
    <location>
        <begin position="203"/>
        <end position="220"/>
    </location>
</feature>
<evidence type="ECO:0000256" key="3">
    <source>
        <dbReference type="SAM" id="MobiDB-lite"/>
    </source>
</evidence>